<feature type="chain" id="PRO_5028480378" description="Tail specific protease domain-containing protein" evidence="1">
    <location>
        <begin position="19"/>
        <end position="557"/>
    </location>
</feature>
<dbReference type="InterPro" id="IPR029045">
    <property type="entry name" value="ClpP/crotonase-like_dom_sf"/>
</dbReference>
<dbReference type="GO" id="GO:0006508">
    <property type="term" value="P:proteolysis"/>
    <property type="evidence" value="ECO:0007669"/>
    <property type="project" value="InterPro"/>
</dbReference>
<dbReference type="SUPFAM" id="SSF52096">
    <property type="entry name" value="ClpP/crotonase"/>
    <property type="match status" value="1"/>
</dbReference>
<proteinExistence type="predicted"/>
<protein>
    <recommendedName>
        <fullName evidence="2">Tail specific protease domain-containing protein</fullName>
    </recommendedName>
</protein>
<reference evidence="3 4" key="1">
    <citation type="submission" date="2020-06" db="EMBL/GenBank/DDBJ databases">
        <authorList>
            <person name="Criscuolo A."/>
        </authorList>
    </citation>
    <scope>NUCLEOTIDE SEQUENCE [LARGE SCALE GENOMIC DNA]</scope>
    <source>
        <strain evidence="4">CIP 111411</strain>
    </source>
</reference>
<dbReference type="Gene3D" id="3.30.750.44">
    <property type="match status" value="1"/>
</dbReference>
<evidence type="ECO:0000313" key="3">
    <source>
        <dbReference type="EMBL" id="CAD0004475.1"/>
    </source>
</evidence>
<feature type="domain" description="Tail specific protease" evidence="2">
    <location>
        <begin position="330"/>
        <end position="532"/>
    </location>
</feature>
<dbReference type="GO" id="GO:0007165">
    <property type="term" value="P:signal transduction"/>
    <property type="evidence" value="ECO:0007669"/>
    <property type="project" value="TreeGrafter"/>
</dbReference>
<dbReference type="GO" id="GO:0004175">
    <property type="term" value="F:endopeptidase activity"/>
    <property type="evidence" value="ECO:0007669"/>
    <property type="project" value="TreeGrafter"/>
</dbReference>
<sequence length="557" mass="64680">MKNIIFILLFTVVQTAFANNILTENQKLATTCKIWGFLKYYHPNVANGSKNWDEQLFTILPQVEKAQTKEDFLLILENWINSLGEVKETTPIAQPKDVEYFDKNFDLSWVTNSKILSKSLSKKLKFIEKNRYKGKQYYVQYDLYSGNILQFNNEVKYADFKLTDKNLHILTLFRYWNYVEYFFPYKYQMDQKWDITLEKMIPLFMAAKNEDDFYNAMQRLTVKLNDSHVVFYKHSDPDSNKILNYFPAKCKIIDEKIVVTEIRADSLAEAQNIKIGTVITKINDKTIKEIIAENRDLIAASNVSFYLDRLTESVLSGYSDTVKLEFLQDGKYITKTINWYNEHDSHRNEYKKGAKIKKEKFKVLDNNIGYVDMEILQVKNVPDMIETLQSTKAIIFDIRNHPKDTNYAIAEYLNPEPKEFVKFIDPDLSFPGRYIWRNGIETCGRINLDYYKGKVILLVNEKSISHSEYTAMCLKVAPNATIIGSQTAGADGANARFHVMKGFQTSFTCYGVFYPNIKETQRIGIVPDIEVKPTIKGIQEGKDEILDCALQFIETGK</sequence>
<evidence type="ECO:0000259" key="2">
    <source>
        <dbReference type="SMART" id="SM00245"/>
    </source>
</evidence>
<comment type="caution">
    <text evidence="3">The sequence shown here is derived from an EMBL/GenBank/DDBJ whole genome shotgun (WGS) entry which is preliminary data.</text>
</comment>
<evidence type="ECO:0000313" key="4">
    <source>
        <dbReference type="Proteomes" id="UP000530060"/>
    </source>
</evidence>
<dbReference type="Proteomes" id="UP000530060">
    <property type="component" value="Unassembled WGS sequence"/>
</dbReference>
<dbReference type="GO" id="GO:0030288">
    <property type="term" value="C:outer membrane-bounded periplasmic space"/>
    <property type="evidence" value="ECO:0007669"/>
    <property type="project" value="TreeGrafter"/>
</dbReference>
<feature type="signal peptide" evidence="1">
    <location>
        <begin position="1"/>
        <end position="18"/>
    </location>
</feature>
<name>A0A6V6YYH5_9FLAO</name>
<keyword evidence="1" id="KW-0732">Signal</keyword>
<gene>
    <name evidence="3" type="ORF">FLAT13_02286</name>
</gene>
<dbReference type="SMART" id="SM00245">
    <property type="entry name" value="TSPc"/>
    <property type="match status" value="1"/>
</dbReference>
<keyword evidence="4" id="KW-1185">Reference proteome</keyword>
<evidence type="ECO:0000256" key="1">
    <source>
        <dbReference type="SAM" id="SignalP"/>
    </source>
</evidence>
<dbReference type="Pfam" id="PF03572">
    <property type="entry name" value="Peptidase_S41"/>
    <property type="match status" value="1"/>
</dbReference>
<dbReference type="InterPro" id="IPR005151">
    <property type="entry name" value="Tail-specific_protease"/>
</dbReference>
<dbReference type="PANTHER" id="PTHR32060:SF30">
    <property type="entry name" value="CARBOXY-TERMINAL PROCESSING PROTEASE CTPA"/>
    <property type="match status" value="1"/>
</dbReference>
<dbReference type="PANTHER" id="PTHR32060">
    <property type="entry name" value="TAIL-SPECIFIC PROTEASE"/>
    <property type="match status" value="1"/>
</dbReference>
<accession>A0A6V6YYH5</accession>
<organism evidence="3 4">
    <name type="scientific">Flavobacterium salmonis</name>
    <dbReference type="NCBI Taxonomy" id="2654844"/>
    <lineage>
        <taxon>Bacteria</taxon>
        <taxon>Pseudomonadati</taxon>
        <taxon>Bacteroidota</taxon>
        <taxon>Flavobacteriia</taxon>
        <taxon>Flavobacteriales</taxon>
        <taxon>Flavobacteriaceae</taxon>
        <taxon>Flavobacterium</taxon>
    </lineage>
</organism>
<dbReference type="InterPro" id="IPR036034">
    <property type="entry name" value="PDZ_sf"/>
</dbReference>
<dbReference type="GO" id="GO:0008236">
    <property type="term" value="F:serine-type peptidase activity"/>
    <property type="evidence" value="ECO:0007669"/>
    <property type="project" value="InterPro"/>
</dbReference>
<dbReference type="Gene3D" id="2.30.42.10">
    <property type="match status" value="1"/>
</dbReference>
<dbReference type="EMBL" id="CAIJDP010000068">
    <property type="protein sequence ID" value="CAD0004475.1"/>
    <property type="molecule type" value="Genomic_DNA"/>
</dbReference>
<dbReference type="SUPFAM" id="SSF50156">
    <property type="entry name" value="PDZ domain-like"/>
    <property type="match status" value="1"/>
</dbReference>
<dbReference type="Gene3D" id="3.90.226.10">
    <property type="entry name" value="2-enoyl-CoA Hydratase, Chain A, domain 1"/>
    <property type="match status" value="1"/>
</dbReference>
<dbReference type="AlphaFoldDB" id="A0A6V6YYH5"/>
<dbReference type="RefSeq" id="WP_180908980.1">
    <property type="nucleotide sequence ID" value="NZ_CAIJDP010000068.1"/>
</dbReference>